<sequence>MTVNSPTVDPLRRGRRIQPLRFDYAGPIGQVQGHPVFTDALSTESALHFYDATKRPEQIFPSFVGKSVRELILDGTLLPIDRVAADRPYSRTVRTSPP</sequence>
<name>A0ABY6IIH5_STRPE</name>
<keyword evidence="2" id="KW-1185">Reference proteome</keyword>
<dbReference type="Proteomes" id="UP001163878">
    <property type="component" value="Chromosome"/>
</dbReference>
<gene>
    <name evidence="1" type="ORF">OGH68_02375</name>
</gene>
<reference evidence="1" key="1">
    <citation type="submission" date="2022-10" db="EMBL/GenBank/DDBJ databases">
        <title>Cytochrome P450 Catalyzes Benzene Ring Formation in the Biosynthesis of Trialkyl-Substituted Aromatic Polyketides.</title>
        <authorList>
            <person name="Zhao E."/>
            <person name="Ge H."/>
        </authorList>
    </citation>
    <scope>NUCLEOTIDE SEQUENCE</scope>
    <source>
        <strain evidence="1">NA0869</strain>
    </source>
</reference>
<organism evidence="1 2">
    <name type="scientific">Streptomyces peucetius</name>
    <dbReference type="NCBI Taxonomy" id="1950"/>
    <lineage>
        <taxon>Bacteria</taxon>
        <taxon>Bacillati</taxon>
        <taxon>Actinomycetota</taxon>
        <taxon>Actinomycetes</taxon>
        <taxon>Kitasatosporales</taxon>
        <taxon>Streptomycetaceae</taxon>
        <taxon>Streptomyces</taxon>
    </lineage>
</organism>
<evidence type="ECO:0000313" key="2">
    <source>
        <dbReference type="Proteomes" id="UP001163878"/>
    </source>
</evidence>
<dbReference type="EMBL" id="CP107567">
    <property type="protein sequence ID" value="UYQ66803.1"/>
    <property type="molecule type" value="Genomic_DNA"/>
</dbReference>
<proteinExistence type="predicted"/>
<dbReference type="RefSeq" id="WP_264250452.1">
    <property type="nucleotide sequence ID" value="NZ_CP107567.1"/>
</dbReference>
<evidence type="ECO:0000313" key="1">
    <source>
        <dbReference type="EMBL" id="UYQ66803.1"/>
    </source>
</evidence>
<accession>A0ABY6IIH5</accession>
<protein>
    <submittedName>
        <fullName evidence="1">Uncharacterized protein</fullName>
    </submittedName>
</protein>